<dbReference type="GO" id="GO:0000155">
    <property type="term" value="F:phosphorelay sensor kinase activity"/>
    <property type="evidence" value="ECO:0007669"/>
    <property type="project" value="InterPro"/>
</dbReference>
<dbReference type="CDD" id="cd00075">
    <property type="entry name" value="HATPase"/>
    <property type="match status" value="1"/>
</dbReference>
<dbReference type="PANTHER" id="PTHR45528">
    <property type="entry name" value="SENSOR HISTIDINE KINASE CPXA"/>
    <property type="match status" value="1"/>
</dbReference>
<evidence type="ECO:0000256" key="15">
    <source>
        <dbReference type="SAM" id="Phobius"/>
    </source>
</evidence>
<keyword evidence="13 15" id="KW-0472">Membrane</keyword>
<gene>
    <name evidence="18" type="ORF">HNR50_002091</name>
</gene>
<evidence type="ECO:0000256" key="13">
    <source>
        <dbReference type="ARBA" id="ARBA00023136"/>
    </source>
</evidence>
<dbReference type="Gene3D" id="1.10.287.130">
    <property type="match status" value="1"/>
</dbReference>
<dbReference type="SMART" id="SM00387">
    <property type="entry name" value="HATPase_c"/>
    <property type="match status" value="1"/>
</dbReference>
<evidence type="ECO:0000256" key="3">
    <source>
        <dbReference type="ARBA" id="ARBA00012438"/>
    </source>
</evidence>
<comment type="subcellular location">
    <subcellularLocation>
        <location evidence="2">Cell membrane</location>
        <topology evidence="2">Multi-pass membrane protein</topology>
    </subcellularLocation>
</comment>
<dbReference type="Gene3D" id="3.30.565.10">
    <property type="entry name" value="Histidine kinase-like ATPase, C-terminal domain"/>
    <property type="match status" value="1"/>
</dbReference>
<dbReference type="SUPFAM" id="SSF158472">
    <property type="entry name" value="HAMP domain-like"/>
    <property type="match status" value="1"/>
</dbReference>
<protein>
    <recommendedName>
        <fullName evidence="3">histidine kinase</fullName>
        <ecNumber evidence="3">2.7.13.3</ecNumber>
    </recommendedName>
</protein>
<feature type="domain" description="HAMP" evidence="17">
    <location>
        <begin position="202"/>
        <end position="254"/>
    </location>
</feature>
<dbReference type="InterPro" id="IPR050398">
    <property type="entry name" value="HssS/ArlS-like"/>
</dbReference>
<feature type="domain" description="Histidine kinase" evidence="16">
    <location>
        <begin position="262"/>
        <end position="478"/>
    </location>
</feature>
<proteinExistence type="predicted"/>
<evidence type="ECO:0000256" key="1">
    <source>
        <dbReference type="ARBA" id="ARBA00000085"/>
    </source>
</evidence>
<feature type="transmembrane region" description="Helical" evidence="15">
    <location>
        <begin position="183"/>
        <end position="204"/>
    </location>
</feature>
<evidence type="ECO:0000256" key="4">
    <source>
        <dbReference type="ARBA" id="ARBA00022475"/>
    </source>
</evidence>
<keyword evidence="7 15" id="KW-0812">Transmembrane</keyword>
<feature type="coiled-coil region" evidence="14">
    <location>
        <begin position="343"/>
        <end position="390"/>
    </location>
</feature>
<dbReference type="InterPro" id="IPR004358">
    <property type="entry name" value="Sig_transdc_His_kin-like_C"/>
</dbReference>
<dbReference type="InterPro" id="IPR005467">
    <property type="entry name" value="His_kinase_dom"/>
</dbReference>
<keyword evidence="12" id="KW-0902">Two-component regulatory system</keyword>
<dbReference type="SUPFAM" id="SSF55874">
    <property type="entry name" value="ATPase domain of HSP90 chaperone/DNA topoisomerase II/histidine kinase"/>
    <property type="match status" value="1"/>
</dbReference>
<dbReference type="RefSeq" id="WP_184746647.1">
    <property type="nucleotide sequence ID" value="NZ_JACHGJ010000003.1"/>
</dbReference>
<dbReference type="AlphaFoldDB" id="A0A841RCN9"/>
<reference evidence="18 19" key="1">
    <citation type="submission" date="2020-08" db="EMBL/GenBank/DDBJ databases">
        <title>Genomic Encyclopedia of Type Strains, Phase IV (KMG-IV): sequencing the most valuable type-strain genomes for metagenomic binning, comparative biology and taxonomic classification.</title>
        <authorList>
            <person name="Goeker M."/>
        </authorList>
    </citation>
    <scope>NUCLEOTIDE SEQUENCE [LARGE SCALE GENOMIC DNA]</scope>
    <source>
        <strain evidence="18 19">DSM 2461</strain>
    </source>
</reference>
<evidence type="ECO:0000256" key="7">
    <source>
        <dbReference type="ARBA" id="ARBA00022692"/>
    </source>
</evidence>
<dbReference type="InterPro" id="IPR003661">
    <property type="entry name" value="HisK_dim/P_dom"/>
</dbReference>
<dbReference type="InterPro" id="IPR036097">
    <property type="entry name" value="HisK_dim/P_sf"/>
</dbReference>
<dbReference type="SUPFAM" id="SSF47384">
    <property type="entry name" value="Homodimeric domain of signal transducing histidine kinase"/>
    <property type="match status" value="1"/>
</dbReference>
<evidence type="ECO:0000256" key="8">
    <source>
        <dbReference type="ARBA" id="ARBA00022741"/>
    </source>
</evidence>
<dbReference type="Pfam" id="PF02518">
    <property type="entry name" value="HATPase_c"/>
    <property type="match status" value="1"/>
</dbReference>
<keyword evidence="6" id="KW-0808">Transferase</keyword>
<dbReference type="FunFam" id="3.30.565.10:FF:000006">
    <property type="entry name" value="Sensor histidine kinase WalK"/>
    <property type="match status" value="1"/>
</dbReference>
<dbReference type="PROSITE" id="PS50109">
    <property type="entry name" value="HIS_KIN"/>
    <property type="match status" value="1"/>
</dbReference>
<sequence length="478" mass="53523">MIKPLRSFYGRLSLLFLLLVILLAASTLFIAFQAAGHLFDEVEQELNRKYASSLAVELQPFVTDEIQTDMIMDRIQYMMVLNPMVEIYLISGTGEVLAYFTGPGDMVKRHQIDMVPVKTFVFGQNSELIRGDDPRTTDQVKPFSAAPLKIAGKQGFVYVILRGRNFDRSLGMIRSSYYIRSGLISFLLALAVTLIAGFSLFSLLTSRLRKLGKSVKGFEEGDYGNRVEVKGADEIAGLGRAFNDMARSVEESIEQRNDLITNISHDLRSPLTSIRGNIETVLLKDALSAEEQKTYLESALKSVSAFQKLVEQLFELSKLESRDIKINREIFIPAELAQDIILKYKLQAEKKDIELKLNHSERNSPFSGDIALLERALSNLLENAINYTGEGGIVCLTLEEKTGKLFISVSDTGQGIPPEEAERVFERFYRGDKSRDRRISGTGLGLSITREIVELHRGTINLETSGNRGTTFIIELPL</sequence>
<keyword evidence="10" id="KW-0067">ATP-binding</keyword>
<evidence type="ECO:0000256" key="10">
    <source>
        <dbReference type="ARBA" id="ARBA00022840"/>
    </source>
</evidence>
<dbReference type="PROSITE" id="PS50885">
    <property type="entry name" value="HAMP"/>
    <property type="match status" value="1"/>
</dbReference>
<dbReference type="CDD" id="cd06225">
    <property type="entry name" value="HAMP"/>
    <property type="match status" value="1"/>
</dbReference>
<evidence type="ECO:0000256" key="12">
    <source>
        <dbReference type="ARBA" id="ARBA00023012"/>
    </source>
</evidence>
<dbReference type="SMART" id="SM00388">
    <property type="entry name" value="HisKA"/>
    <property type="match status" value="1"/>
</dbReference>
<dbReference type="InterPro" id="IPR003660">
    <property type="entry name" value="HAMP_dom"/>
</dbReference>
<comment type="caution">
    <text evidence="18">The sequence shown here is derived from an EMBL/GenBank/DDBJ whole genome shotgun (WGS) entry which is preliminary data.</text>
</comment>
<evidence type="ECO:0000256" key="9">
    <source>
        <dbReference type="ARBA" id="ARBA00022777"/>
    </source>
</evidence>
<dbReference type="Pfam" id="PF00512">
    <property type="entry name" value="HisKA"/>
    <property type="match status" value="1"/>
</dbReference>
<keyword evidence="8" id="KW-0547">Nucleotide-binding</keyword>
<dbReference type="GO" id="GO:0005524">
    <property type="term" value="F:ATP binding"/>
    <property type="evidence" value="ECO:0007669"/>
    <property type="project" value="UniProtKB-KW"/>
</dbReference>
<evidence type="ECO:0000256" key="2">
    <source>
        <dbReference type="ARBA" id="ARBA00004651"/>
    </source>
</evidence>
<evidence type="ECO:0000313" key="18">
    <source>
        <dbReference type="EMBL" id="MBB6480428.1"/>
    </source>
</evidence>
<keyword evidence="11 15" id="KW-1133">Transmembrane helix</keyword>
<name>A0A841RCN9_9SPIO</name>
<keyword evidence="14" id="KW-0175">Coiled coil</keyword>
<evidence type="ECO:0000256" key="5">
    <source>
        <dbReference type="ARBA" id="ARBA00022553"/>
    </source>
</evidence>
<dbReference type="SMART" id="SM00304">
    <property type="entry name" value="HAMP"/>
    <property type="match status" value="1"/>
</dbReference>
<evidence type="ECO:0000256" key="11">
    <source>
        <dbReference type="ARBA" id="ARBA00022989"/>
    </source>
</evidence>
<dbReference type="EMBL" id="JACHGJ010000003">
    <property type="protein sequence ID" value="MBB6480428.1"/>
    <property type="molecule type" value="Genomic_DNA"/>
</dbReference>
<evidence type="ECO:0000256" key="14">
    <source>
        <dbReference type="SAM" id="Coils"/>
    </source>
</evidence>
<evidence type="ECO:0000313" key="19">
    <source>
        <dbReference type="Proteomes" id="UP000587760"/>
    </source>
</evidence>
<dbReference type="GO" id="GO:0005886">
    <property type="term" value="C:plasma membrane"/>
    <property type="evidence" value="ECO:0007669"/>
    <property type="project" value="UniProtKB-SubCell"/>
</dbReference>
<evidence type="ECO:0000259" key="17">
    <source>
        <dbReference type="PROSITE" id="PS50885"/>
    </source>
</evidence>
<keyword evidence="4" id="KW-1003">Cell membrane</keyword>
<comment type="catalytic activity">
    <reaction evidence="1">
        <text>ATP + protein L-histidine = ADP + protein N-phospho-L-histidine.</text>
        <dbReference type="EC" id="2.7.13.3"/>
    </reaction>
</comment>
<keyword evidence="5" id="KW-0597">Phosphoprotein</keyword>
<organism evidence="18 19">
    <name type="scientific">Spirochaeta isovalerica</name>
    <dbReference type="NCBI Taxonomy" id="150"/>
    <lineage>
        <taxon>Bacteria</taxon>
        <taxon>Pseudomonadati</taxon>
        <taxon>Spirochaetota</taxon>
        <taxon>Spirochaetia</taxon>
        <taxon>Spirochaetales</taxon>
        <taxon>Spirochaetaceae</taxon>
        <taxon>Spirochaeta</taxon>
    </lineage>
</organism>
<dbReference type="PANTHER" id="PTHR45528:SF1">
    <property type="entry name" value="SENSOR HISTIDINE KINASE CPXA"/>
    <property type="match status" value="1"/>
</dbReference>
<accession>A0A841RCN9</accession>
<dbReference type="PRINTS" id="PR00344">
    <property type="entry name" value="BCTRLSENSOR"/>
</dbReference>
<dbReference type="EC" id="2.7.13.3" evidence="3"/>
<dbReference type="Gene3D" id="6.10.340.10">
    <property type="match status" value="1"/>
</dbReference>
<evidence type="ECO:0000256" key="6">
    <source>
        <dbReference type="ARBA" id="ARBA00022679"/>
    </source>
</evidence>
<dbReference type="InterPro" id="IPR036890">
    <property type="entry name" value="HATPase_C_sf"/>
</dbReference>
<dbReference type="InterPro" id="IPR003594">
    <property type="entry name" value="HATPase_dom"/>
</dbReference>
<dbReference type="Proteomes" id="UP000587760">
    <property type="component" value="Unassembled WGS sequence"/>
</dbReference>
<dbReference type="Pfam" id="PF00672">
    <property type="entry name" value="HAMP"/>
    <property type="match status" value="1"/>
</dbReference>
<dbReference type="CDD" id="cd00082">
    <property type="entry name" value="HisKA"/>
    <property type="match status" value="1"/>
</dbReference>
<evidence type="ECO:0000259" key="16">
    <source>
        <dbReference type="PROSITE" id="PS50109"/>
    </source>
</evidence>
<keyword evidence="19" id="KW-1185">Reference proteome</keyword>
<keyword evidence="9 18" id="KW-0418">Kinase</keyword>